<evidence type="ECO:0008006" key="3">
    <source>
        <dbReference type="Google" id="ProtNLM"/>
    </source>
</evidence>
<dbReference type="Proteomes" id="UP001595765">
    <property type="component" value="Unassembled WGS sequence"/>
</dbReference>
<dbReference type="SUPFAM" id="SSF47598">
    <property type="entry name" value="Ribbon-helix-helix"/>
    <property type="match status" value="1"/>
</dbReference>
<evidence type="ECO:0000313" key="1">
    <source>
        <dbReference type="EMBL" id="MFC4034263.1"/>
    </source>
</evidence>
<reference evidence="2" key="1">
    <citation type="journal article" date="2019" name="Int. J. Syst. Evol. Microbiol.">
        <title>The Global Catalogue of Microorganisms (GCM) 10K type strain sequencing project: providing services to taxonomists for standard genome sequencing and annotation.</title>
        <authorList>
            <consortium name="The Broad Institute Genomics Platform"/>
            <consortium name="The Broad Institute Genome Sequencing Center for Infectious Disease"/>
            <person name="Wu L."/>
            <person name="Ma J."/>
        </authorList>
    </citation>
    <scope>NUCLEOTIDE SEQUENCE [LARGE SCALE GENOMIC DNA]</scope>
    <source>
        <strain evidence="2">CGMCC 4.7237</strain>
    </source>
</reference>
<organism evidence="1 2">
    <name type="scientific">Streptomyces polygonati</name>
    <dbReference type="NCBI Taxonomy" id="1617087"/>
    <lineage>
        <taxon>Bacteria</taxon>
        <taxon>Bacillati</taxon>
        <taxon>Actinomycetota</taxon>
        <taxon>Actinomycetes</taxon>
        <taxon>Kitasatosporales</taxon>
        <taxon>Streptomycetaceae</taxon>
        <taxon>Streptomyces</taxon>
    </lineage>
</organism>
<protein>
    <recommendedName>
        <fullName evidence="3">Antitoxin</fullName>
    </recommendedName>
</protein>
<sequence length="88" mass="9528">MVALQIRDVPEDLRDKLAAIASERGQSLQAYLIDLVRDEVRRRDNLAVLQRFSGASYGTALAKSDVLDTLDAGRAERDSGLGVQGGGR</sequence>
<gene>
    <name evidence="1" type="ORF">ACFO3J_22700</name>
</gene>
<dbReference type="RefSeq" id="WP_386432094.1">
    <property type="nucleotide sequence ID" value="NZ_JBHSBB010000014.1"/>
</dbReference>
<name>A0ABV8HQH3_9ACTN</name>
<comment type="caution">
    <text evidence="1">The sequence shown here is derived from an EMBL/GenBank/DDBJ whole genome shotgun (WGS) entry which is preliminary data.</text>
</comment>
<accession>A0ABV8HQH3</accession>
<evidence type="ECO:0000313" key="2">
    <source>
        <dbReference type="Proteomes" id="UP001595765"/>
    </source>
</evidence>
<dbReference type="EMBL" id="JBHSBB010000014">
    <property type="protein sequence ID" value="MFC4034263.1"/>
    <property type="molecule type" value="Genomic_DNA"/>
</dbReference>
<dbReference type="InterPro" id="IPR010985">
    <property type="entry name" value="Ribbon_hlx_hlx"/>
</dbReference>
<keyword evidence="2" id="KW-1185">Reference proteome</keyword>
<proteinExistence type="predicted"/>